<dbReference type="EMBL" id="JACIJI010000002">
    <property type="protein sequence ID" value="MBB5718932.1"/>
    <property type="molecule type" value="Genomic_DNA"/>
</dbReference>
<protein>
    <submittedName>
        <fullName evidence="10">DNA-binding NtrC family response regulator</fullName>
    </submittedName>
</protein>
<dbReference type="InterPro" id="IPR002197">
    <property type="entry name" value="HTH_Fis"/>
</dbReference>
<dbReference type="Gene3D" id="3.40.50.2300">
    <property type="match status" value="1"/>
</dbReference>
<dbReference type="Pfam" id="PF14532">
    <property type="entry name" value="Sigma54_activ_2"/>
    <property type="match status" value="1"/>
</dbReference>
<gene>
    <name evidence="10" type="ORF">FHR23_001855</name>
</gene>
<dbReference type="PRINTS" id="PR01590">
    <property type="entry name" value="HTHFIS"/>
</dbReference>
<evidence type="ECO:0000259" key="9">
    <source>
        <dbReference type="PROSITE" id="PS50110"/>
    </source>
</evidence>
<evidence type="ECO:0000256" key="4">
    <source>
        <dbReference type="ARBA" id="ARBA00023015"/>
    </source>
</evidence>
<sequence>MQILCIDDDADIVQAAGLIARRKGMQLTGAENPQVAWSLLAEQRFDLILLDLNFARGNTSGEEGFRMLTDLTAADPHAVVIVITGHSGINIAVEAMRAGASDFVIKPWSNDTLASKLERAATLARARYRSSFSPEEAATPLLLGEDSAIKRIRTLITRIAPTAAPVLITGPAGAGKSLTAQLVHRRSALNENPLIRLPAHADLDEASISSALEQARGGTVLLDNVVELPRALHPWLAARLEGMRIIATARGERGMVRAALDADLLYRLNTIEIEVPSLKERCADKALLARHFVERFSRRHGVPVRTLSDEALGAILADDWPDEVRGLQQAIERAVLLAGGEEIVVADLGIDSSHAPDAPLRAGAADLNLDRTERRLIEAALDRHRFNISRAAEELGLTRAALYRRMAKHGL</sequence>
<evidence type="ECO:0000256" key="3">
    <source>
        <dbReference type="ARBA" id="ARBA00023012"/>
    </source>
</evidence>
<dbReference type="InterPro" id="IPR009057">
    <property type="entry name" value="Homeodomain-like_sf"/>
</dbReference>
<dbReference type="GO" id="GO:0006355">
    <property type="term" value="P:regulation of DNA-templated transcription"/>
    <property type="evidence" value="ECO:0007669"/>
    <property type="project" value="InterPro"/>
</dbReference>
<dbReference type="CDD" id="cd00009">
    <property type="entry name" value="AAA"/>
    <property type="match status" value="1"/>
</dbReference>
<dbReference type="Proteomes" id="UP000554342">
    <property type="component" value="Unassembled WGS sequence"/>
</dbReference>
<evidence type="ECO:0000256" key="6">
    <source>
        <dbReference type="ARBA" id="ARBA00023163"/>
    </source>
</evidence>
<evidence type="ECO:0000259" key="8">
    <source>
        <dbReference type="PROSITE" id="PS50045"/>
    </source>
</evidence>
<dbReference type="SUPFAM" id="SSF52172">
    <property type="entry name" value="CheY-like"/>
    <property type="match status" value="1"/>
</dbReference>
<dbReference type="Gene3D" id="1.10.10.60">
    <property type="entry name" value="Homeodomain-like"/>
    <property type="match status" value="1"/>
</dbReference>
<keyword evidence="5 10" id="KW-0238">DNA-binding</keyword>
<dbReference type="InterPro" id="IPR058031">
    <property type="entry name" value="AAA_lid_NorR"/>
</dbReference>
<dbReference type="InterPro" id="IPR003593">
    <property type="entry name" value="AAA+_ATPase"/>
</dbReference>
<dbReference type="SMART" id="SM00448">
    <property type="entry name" value="REC"/>
    <property type="match status" value="1"/>
</dbReference>
<proteinExistence type="predicted"/>
<dbReference type="InterPro" id="IPR027417">
    <property type="entry name" value="P-loop_NTPase"/>
</dbReference>
<evidence type="ECO:0000256" key="1">
    <source>
        <dbReference type="ARBA" id="ARBA00022741"/>
    </source>
</evidence>
<evidence type="ECO:0000256" key="7">
    <source>
        <dbReference type="PROSITE-ProRule" id="PRU00169"/>
    </source>
</evidence>
<dbReference type="Gene3D" id="3.40.50.300">
    <property type="entry name" value="P-loop containing nucleotide triphosphate hydrolases"/>
    <property type="match status" value="1"/>
</dbReference>
<keyword evidence="11" id="KW-1185">Reference proteome</keyword>
<dbReference type="GO" id="GO:0043565">
    <property type="term" value="F:sequence-specific DNA binding"/>
    <property type="evidence" value="ECO:0007669"/>
    <property type="project" value="InterPro"/>
</dbReference>
<keyword evidence="3" id="KW-0902">Two-component regulatory system</keyword>
<feature type="domain" description="Sigma-54 factor interaction" evidence="8">
    <location>
        <begin position="142"/>
        <end position="336"/>
    </location>
</feature>
<dbReference type="Pfam" id="PF25601">
    <property type="entry name" value="AAA_lid_14"/>
    <property type="match status" value="1"/>
</dbReference>
<evidence type="ECO:0000313" key="10">
    <source>
        <dbReference type="EMBL" id="MBB5718932.1"/>
    </source>
</evidence>
<keyword evidence="7" id="KW-0597">Phosphoprotein</keyword>
<dbReference type="RefSeq" id="WP_343043087.1">
    <property type="nucleotide sequence ID" value="NZ_BAABIF010000013.1"/>
</dbReference>
<feature type="domain" description="Response regulatory" evidence="9">
    <location>
        <begin position="2"/>
        <end position="121"/>
    </location>
</feature>
<keyword evidence="4" id="KW-0805">Transcription regulation</keyword>
<dbReference type="InterPro" id="IPR001789">
    <property type="entry name" value="Sig_transdc_resp-reg_receiver"/>
</dbReference>
<keyword evidence="2" id="KW-0067">ATP-binding</keyword>
<dbReference type="PROSITE" id="PS50110">
    <property type="entry name" value="RESPONSE_REGULATORY"/>
    <property type="match status" value="1"/>
</dbReference>
<dbReference type="SUPFAM" id="SSF52540">
    <property type="entry name" value="P-loop containing nucleoside triphosphate hydrolases"/>
    <property type="match status" value="1"/>
</dbReference>
<evidence type="ECO:0000256" key="5">
    <source>
        <dbReference type="ARBA" id="ARBA00023125"/>
    </source>
</evidence>
<reference evidence="10 11" key="1">
    <citation type="submission" date="2020-08" db="EMBL/GenBank/DDBJ databases">
        <title>Genomic Encyclopedia of Type Strains, Phase IV (KMG-IV): sequencing the most valuable type-strain genomes for metagenomic binning, comparative biology and taxonomic classification.</title>
        <authorList>
            <person name="Goeker M."/>
        </authorList>
    </citation>
    <scope>NUCLEOTIDE SEQUENCE [LARGE SCALE GENOMIC DNA]</scope>
    <source>
        <strain evidence="10 11">DSM 27203</strain>
    </source>
</reference>
<comment type="caution">
    <text evidence="10">The sequence shown here is derived from an EMBL/GenBank/DDBJ whole genome shotgun (WGS) entry which is preliminary data.</text>
</comment>
<dbReference type="CDD" id="cd00156">
    <property type="entry name" value="REC"/>
    <property type="match status" value="1"/>
</dbReference>
<dbReference type="SMART" id="SM00382">
    <property type="entry name" value="AAA"/>
    <property type="match status" value="1"/>
</dbReference>
<name>A0A840YZL0_9SPHN</name>
<organism evidence="10 11">
    <name type="scientific">Stakelama sediminis</name>
    <dbReference type="NCBI Taxonomy" id="463200"/>
    <lineage>
        <taxon>Bacteria</taxon>
        <taxon>Pseudomonadati</taxon>
        <taxon>Pseudomonadota</taxon>
        <taxon>Alphaproteobacteria</taxon>
        <taxon>Sphingomonadales</taxon>
        <taxon>Sphingomonadaceae</taxon>
        <taxon>Stakelama</taxon>
    </lineage>
</organism>
<dbReference type="Gene3D" id="1.10.8.60">
    <property type="match status" value="1"/>
</dbReference>
<dbReference type="Pfam" id="PF02954">
    <property type="entry name" value="HTH_8"/>
    <property type="match status" value="1"/>
</dbReference>
<dbReference type="PANTHER" id="PTHR32071:SF117">
    <property type="entry name" value="PTS-DEPENDENT DIHYDROXYACETONE KINASE OPERON REGULATORY PROTEIN-RELATED"/>
    <property type="match status" value="1"/>
</dbReference>
<keyword evidence="1" id="KW-0547">Nucleotide-binding</keyword>
<dbReference type="SUPFAM" id="SSF46689">
    <property type="entry name" value="Homeodomain-like"/>
    <property type="match status" value="1"/>
</dbReference>
<evidence type="ECO:0000313" key="11">
    <source>
        <dbReference type="Proteomes" id="UP000554342"/>
    </source>
</evidence>
<dbReference type="PROSITE" id="PS50045">
    <property type="entry name" value="SIGMA54_INTERACT_4"/>
    <property type="match status" value="1"/>
</dbReference>
<dbReference type="Pfam" id="PF00072">
    <property type="entry name" value="Response_reg"/>
    <property type="match status" value="1"/>
</dbReference>
<dbReference type="GO" id="GO:0005524">
    <property type="term" value="F:ATP binding"/>
    <property type="evidence" value="ECO:0007669"/>
    <property type="project" value="UniProtKB-KW"/>
</dbReference>
<dbReference type="InterPro" id="IPR011006">
    <property type="entry name" value="CheY-like_superfamily"/>
</dbReference>
<dbReference type="AlphaFoldDB" id="A0A840YZL0"/>
<dbReference type="GO" id="GO:0000160">
    <property type="term" value="P:phosphorelay signal transduction system"/>
    <property type="evidence" value="ECO:0007669"/>
    <property type="project" value="UniProtKB-KW"/>
</dbReference>
<accession>A0A840YZL0</accession>
<evidence type="ECO:0000256" key="2">
    <source>
        <dbReference type="ARBA" id="ARBA00022840"/>
    </source>
</evidence>
<dbReference type="InterPro" id="IPR002078">
    <property type="entry name" value="Sigma_54_int"/>
</dbReference>
<dbReference type="PANTHER" id="PTHR32071">
    <property type="entry name" value="TRANSCRIPTIONAL REGULATORY PROTEIN"/>
    <property type="match status" value="1"/>
</dbReference>
<feature type="modified residue" description="4-aspartylphosphate" evidence="7">
    <location>
        <position position="51"/>
    </location>
</feature>
<keyword evidence="6" id="KW-0804">Transcription</keyword>